<dbReference type="Gene3D" id="2.40.128.110">
    <property type="entry name" value="Lipid/polyisoprenoid-binding, YceI-like"/>
    <property type="match status" value="1"/>
</dbReference>
<dbReference type="SMART" id="SM00867">
    <property type="entry name" value="YceI"/>
    <property type="match status" value="1"/>
</dbReference>
<keyword evidence="4" id="KW-1185">Reference proteome</keyword>
<feature type="signal peptide" evidence="1">
    <location>
        <begin position="1"/>
        <end position="25"/>
    </location>
</feature>
<evidence type="ECO:0000313" key="4">
    <source>
        <dbReference type="Proteomes" id="UP001500975"/>
    </source>
</evidence>
<feature type="chain" id="PRO_5046375639" evidence="1">
    <location>
        <begin position="26"/>
        <end position="196"/>
    </location>
</feature>
<accession>A0ABP8I4D9</accession>
<dbReference type="RefSeq" id="WP_345539992.1">
    <property type="nucleotide sequence ID" value="NZ_BAABGJ010000073.1"/>
</dbReference>
<evidence type="ECO:0000256" key="1">
    <source>
        <dbReference type="SAM" id="SignalP"/>
    </source>
</evidence>
<dbReference type="SUPFAM" id="SSF101874">
    <property type="entry name" value="YceI-like"/>
    <property type="match status" value="1"/>
</dbReference>
<keyword evidence="1" id="KW-0732">Signal</keyword>
<gene>
    <name evidence="3" type="ORF">GCM10023165_39110</name>
</gene>
<dbReference type="InterPro" id="IPR036761">
    <property type="entry name" value="TTHA0802/YceI-like_sf"/>
</dbReference>
<dbReference type="Pfam" id="PF04264">
    <property type="entry name" value="YceI"/>
    <property type="match status" value="1"/>
</dbReference>
<evidence type="ECO:0000313" key="3">
    <source>
        <dbReference type="EMBL" id="GAA4351125.1"/>
    </source>
</evidence>
<protein>
    <submittedName>
        <fullName evidence="3">YceI family protein</fullName>
    </submittedName>
</protein>
<dbReference type="InterPro" id="IPR007372">
    <property type="entry name" value="Lipid/polyisoprenoid-bd_YceI"/>
</dbReference>
<organism evidence="3 4">
    <name type="scientific">Variovorax defluvii</name>
    <dbReference type="NCBI Taxonomy" id="913761"/>
    <lineage>
        <taxon>Bacteria</taxon>
        <taxon>Pseudomonadati</taxon>
        <taxon>Pseudomonadota</taxon>
        <taxon>Betaproteobacteria</taxon>
        <taxon>Burkholderiales</taxon>
        <taxon>Comamonadaceae</taxon>
        <taxon>Variovorax</taxon>
    </lineage>
</organism>
<dbReference type="PANTHER" id="PTHR34406:SF1">
    <property type="entry name" value="PROTEIN YCEI"/>
    <property type="match status" value="1"/>
</dbReference>
<dbReference type="Proteomes" id="UP001500975">
    <property type="component" value="Unassembled WGS sequence"/>
</dbReference>
<comment type="caution">
    <text evidence="3">The sequence shown here is derived from an EMBL/GenBank/DDBJ whole genome shotgun (WGS) entry which is preliminary data.</text>
</comment>
<reference evidence="4" key="1">
    <citation type="journal article" date="2019" name="Int. J. Syst. Evol. Microbiol.">
        <title>The Global Catalogue of Microorganisms (GCM) 10K type strain sequencing project: providing services to taxonomists for standard genome sequencing and annotation.</title>
        <authorList>
            <consortium name="The Broad Institute Genomics Platform"/>
            <consortium name="The Broad Institute Genome Sequencing Center for Infectious Disease"/>
            <person name="Wu L."/>
            <person name="Ma J."/>
        </authorList>
    </citation>
    <scope>NUCLEOTIDE SEQUENCE [LARGE SCALE GENOMIC DNA]</scope>
    <source>
        <strain evidence="4">JCM 17804</strain>
    </source>
</reference>
<feature type="domain" description="Lipid/polyisoprenoid-binding YceI-like" evidence="2">
    <location>
        <begin position="31"/>
        <end position="191"/>
    </location>
</feature>
<proteinExistence type="predicted"/>
<evidence type="ECO:0000259" key="2">
    <source>
        <dbReference type="SMART" id="SM00867"/>
    </source>
</evidence>
<sequence length="196" mass="20759">MSLLRTAWRALCVVALLAAAGAASAAGPEPMARLVPGQGQIAFVTKQMGVPVEGEFRKFDAQIAFDPKKPEGGTVALQIDMASATLGVPQTDAELPKAPWFDTARFPKASFQSSAIRSLGGGRFEVAGRLTLKGHAQELVVPVAITQSADRSTATGSFTIQRLAFKVGDGEWTDTSMVGDEVQVRFKLVMTGLRPL</sequence>
<dbReference type="EMBL" id="BAABGJ010000073">
    <property type="protein sequence ID" value="GAA4351125.1"/>
    <property type="molecule type" value="Genomic_DNA"/>
</dbReference>
<dbReference type="PANTHER" id="PTHR34406">
    <property type="entry name" value="PROTEIN YCEI"/>
    <property type="match status" value="1"/>
</dbReference>
<name>A0ABP8I4D9_9BURK</name>